<reference evidence="2" key="1">
    <citation type="submission" date="2022-03" db="EMBL/GenBank/DDBJ databases">
        <title>Draft genome sequence of Aduncisulcus paluster, a free-living microaerophilic Fornicata.</title>
        <authorList>
            <person name="Yuyama I."/>
            <person name="Kume K."/>
            <person name="Tamura T."/>
            <person name="Inagaki Y."/>
            <person name="Hashimoto T."/>
        </authorList>
    </citation>
    <scope>NUCLEOTIDE SEQUENCE</scope>
    <source>
        <strain evidence="2">NY0171</strain>
    </source>
</reference>
<accession>A0ABQ5K759</accession>
<feature type="region of interest" description="Disordered" evidence="1">
    <location>
        <begin position="1"/>
        <end position="24"/>
    </location>
</feature>
<organism evidence="2 3">
    <name type="scientific">Aduncisulcus paluster</name>
    <dbReference type="NCBI Taxonomy" id="2918883"/>
    <lineage>
        <taxon>Eukaryota</taxon>
        <taxon>Metamonada</taxon>
        <taxon>Carpediemonas-like organisms</taxon>
        <taxon>Aduncisulcus</taxon>
    </lineage>
</organism>
<dbReference type="EMBL" id="BQXS01007719">
    <property type="protein sequence ID" value="GKT28406.1"/>
    <property type="molecule type" value="Genomic_DNA"/>
</dbReference>
<feature type="non-terminal residue" evidence="2">
    <location>
        <position position="1"/>
    </location>
</feature>
<evidence type="ECO:0000256" key="1">
    <source>
        <dbReference type="SAM" id="MobiDB-lite"/>
    </source>
</evidence>
<evidence type="ECO:0000313" key="2">
    <source>
        <dbReference type="EMBL" id="GKT28406.1"/>
    </source>
</evidence>
<proteinExistence type="predicted"/>
<keyword evidence="3" id="KW-1185">Reference proteome</keyword>
<protein>
    <submittedName>
        <fullName evidence="2">Uncharacterized protein</fullName>
    </submittedName>
</protein>
<comment type="caution">
    <text evidence="2">The sequence shown here is derived from an EMBL/GenBank/DDBJ whole genome shotgun (WGS) entry which is preliminary data.</text>
</comment>
<sequence length="24" mass="2753">IEEEEDESEEEEYASDISVDSFGD</sequence>
<feature type="compositionally biased region" description="Acidic residues" evidence="1">
    <location>
        <begin position="1"/>
        <end position="14"/>
    </location>
</feature>
<name>A0ABQ5K759_9EUKA</name>
<evidence type="ECO:0000313" key="3">
    <source>
        <dbReference type="Proteomes" id="UP001057375"/>
    </source>
</evidence>
<dbReference type="Proteomes" id="UP001057375">
    <property type="component" value="Unassembled WGS sequence"/>
</dbReference>
<gene>
    <name evidence="2" type="ORF">ADUPG1_004932</name>
</gene>